<evidence type="ECO:0000313" key="4">
    <source>
        <dbReference type="EMBL" id="RIB14217.1"/>
    </source>
</evidence>
<proteinExistence type="predicted"/>
<keyword evidence="1" id="KW-0677">Repeat</keyword>
<comment type="caution">
    <text evidence="4">The sequence shown here is derived from an EMBL/GenBank/DDBJ whole genome shotgun (WGS) entry which is preliminary data.</text>
</comment>
<protein>
    <recommendedName>
        <fullName evidence="6">Galactose oxidase</fullName>
    </recommendedName>
</protein>
<dbReference type="InterPro" id="IPR015915">
    <property type="entry name" value="Kelch-typ_b-propeller"/>
</dbReference>
<dbReference type="AlphaFoldDB" id="A0A397UYG0"/>
<dbReference type="GO" id="GO:0019760">
    <property type="term" value="P:glucosinolate metabolic process"/>
    <property type="evidence" value="ECO:0007669"/>
    <property type="project" value="UniProtKB-ARBA"/>
</dbReference>
<dbReference type="Pfam" id="PF24681">
    <property type="entry name" value="Kelch_KLHDC2_KLHL20_DRC7"/>
    <property type="match status" value="1"/>
</dbReference>
<gene>
    <name evidence="4" type="ORF">C2G38_1673997</name>
</gene>
<dbReference type="Gene3D" id="2.120.10.80">
    <property type="entry name" value="Kelch-type beta propeller"/>
    <property type="match status" value="1"/>
</dbReference>
<evidence type="ECO:0000256" key="2">
    <source>
        <dbReference type="ARBA" id="ARBA00023004"/>
    </source>
</evidence>
<evidence type="ECO:0000313" key="5">
    <source>
        <dbReference type="Proteomes" id="UP000266673"/>
    </source>
</evidence>
<organism evidence="4 5">
    <name type="scientific">Gigaspora rosea</name>
    <dbReference type="NCBI Taxonomy" id="44941"/>
    <lineage>
        <taxon>Eukaryota</taxon>
        <taxon>Fungi</taxon>
        <taxon>Fungi incertae sedis</taxon>
        <taxon>Mucoromycota</taxon>
        <taxon>Glomeromycotina</taxon>
        <taxon>Glomeromycetes</taxon>
        <taxon>Diversisporales</taxon>
        <taxon>Gigasporaceae</taxon>
        <taxon>Gigaspora</taxon>
    </lineage>
</organism>
<evidence type="ECO:0000256" key="1">
    <source>
        <dbReference type="ARBA" id="ARBA00022737"/>
    </source>
</evidence>
<dbReference type="Proteomes" id="UP000266673">
    <property type="component" value="Unassembled WGS sequence"/>
</dbReference>
<evidence type="ECO:0008006" key="6">
    <source>
        <dbReference type="Google" id="ProtNLM"/>
    </source>
</evidence>
<keyword evidence="5" id="KW-1185">Reference proteome</keyword>
<dbReference type="PANTHER" id="PTHR47435">
    <property type="entry name" value="KELCH REPEAT PROTEIN (AFU_ORTHOLOGUE AFUA_5G12780)"/>
    <property type="match status" value="1"/>
</dbReference>
<evidence type="ECO:0000256" key="3">
    <source>
        <dbReference type="SAM" id="SignalP"/>
    </source>
</evidence>
<feature type="chain" id="PRO_5017301307" description="Galactose oxidase" evidence="3">
    <location>
        <begin position="24"/>
        <end position="197"/>
    </location>
</feature>
<name>A0A397UYG0_9GLOM</name>
<accession>A0A397UYG0</accession>
<dbReference type="OrthoDB" id="2378016at2759"/>
<dbReference type="PANTHER" id="PTHR47435:SF4">
    <property type="entry name" value="KELCH REPEAT PROTEIN (AFU_ORTHOLOGUE AFUA_5G12780)"/>
    <property type="match status" value="1"/>
</dbReference>
<dbReference type="SUPFAM" id="SSF117281">
    <property type="entry name" value="Kelch motif"/>
    <property type="match status" value="1"/>
</dbReference>
<dbReference type="EMBL" id="QKWP01000851">
    <property type="protein sequence ID" value="RIB14217.1"/>
    <property type="molecule type" value="Genomic_DNA"/>
</dbReference>
<reference evidence="4 5" key="1">
    <citation type="submission" date="2018-06" db="EMBL/GenBank/DDBJ databases">
        <title>Comparative genomics reveals the genomic features of Rhizophagus irregularis, R. cerebriforme, R. diaphanum and Gigaspora rosea, and their symbiotic lifestyle signature.</title>
        <authorList>
            <person name="Morin E."/>
            <person name="San Clemente H."/>
            <person name="Chen E.C.H."/>
            <person name="De La Providencia I."/>
            <person name="Hainaut M."/>
            <person name="Kuo A."/>
            <person name="Kohler A."/>
            <person name="Murat C."/>
            <person name="Tang N."/>
            <person name="Roy S."/>
            <person name="Loubradou J."/>
            <person name="Henrissat B."/>
            <person name="Grigoriev I.V."/>
            <person name="Corradi N."/>
            <person name="Roux C."/>
            <person name="Martin F.M."/>
        </authorList>
    </citation>
    <scope>NUCLEOTIDE SEQUENCE [LARGE SCALE GENOMIC DNA]</scope>
    <source>
        <strain evidence="4 5">DAOM 194757</strain>
    </source>
</reference>
<keyword evidence="2" id="KW-0408">Iron</keyword>
<keyword evidence="3" id="KW-0732">Signal</keyword>
<sequence>MNFIQNIIYLFLILSHVNLFVIGDDYPSSREEQTASLVNNKLYYFGGFSETNNDFINEVWYHDLSSPFNVSMPPWHKDQGFSPAISYASSCVSPIDNSVFIIGGHRHFITNINDSIYSSEVYEFDPNTSSWKGLNITGYNSSFNTRYSMKAIINNEGKIFIFGGRNGNISNDSNTTIIRTFLFLALLMQLYYYQLLK</sequence>
<feature type="signal peptide" evidence="3">
    <location>
        <begin position="1"/>
        <end position="23"/>
    </location>
</feature>